<sequence length="323" mass="37633">MAQPPKQSPNIQHVNRPTSNKSSRKVKMALKYSPFLLLLLLTTLFTSTTGLQIPKSPLSHANKTLDVMAAVDLPPIDDPDDTNKPYQPSLPAKEERVAFPAPHRDNATLATQFQEPFYISNHDCDFDKPRFRENEYLEAQQSMFRYCDLYLVPKKTRLLVLSKYGNVMLYICNWSKKDALCTREHWMFVENQQLTRQCDGAPGWAEMKKEKKVLGSAYPKDRVCEHRGGLKTARLNWKLLDKESEEESKKQKKMEQERKQQGARSRKEKLAKEDARKEKKWKEKAKKEKELEEKIKMKQQHEESIANTAEGREERDNHTERAA</sequence>
<dbReference type="EMBL" id="JASWJB010000263">
    <property type="protein sequence ID" value="KAK2592489.1"/>
    <property type="molecule type" value="Genomic_DNA"/>
</dbReference>
<evidence type="ECO:0000313" key="3">
    <source>
        <dbReference type="Proteomes" id="UP001251528"/>
    </source>
</evidence>
<organism evidence="2 3">
    <name type="scientific">Conoideocrella luteorostrata</name>
    <dbReference type="NCBI Taxonomy" id="1105319"/>
    <lineage>
        <taxon>Eukaryota</taxon>
        <taxon>Fungi</taxon>
        <taxon>Dikarya</taxon>
        <taxon>Ascomycota</taxon>
        <taxon>Pezizomycotina</taxon>
        <taxon>Sordariomycetes</taxon>
        <taxon>Hypocreomycetidae</taxon>
        <taxon>Hypocreales</taxon>
        <taxon>Clavicipitaceae</taxon>
        <taxon>Conoideocrella</taxon>
    </lineage>
</organism>
<comment type="caution">
    <text evidence="2">The sequence shown here is derived from an EMBL/GenBank/DDBJ whole genome shotgun (WGS) entry which is preliminary data.</text>
</comment>
<evidence type="ECO:0000313" key="2">
    <source>
        <dbReference type="EMBL" id="KAK2592489.1"/>
    </source>
</evidence>
<accession>A0AAJ0CIY3</accession>
<reference evidence="2" key="1">
    <citation type="submission" date="2023-06" db="EMBL/GenBank/DDBJ databases">
        <title>Conoideocrella luteorostrata (Hypocreales: Clavicipitaceae), a potential biocontrol fungus for elongate hemlock scale in United States Christmas tree production areas.</title>
        <authorList>
            <person name="Barrett H."/>
            <person name="Lovett B."/>
            <person name="Macias A.M."/>
            <person name="Stajich J.E."/>
            <person name="Kasson M.T."/>
        </authorList>
    </citation>
    <scope>NUCLEOTIDE SEQUENCE</scope>
    <source>
        <strain evidence="2">ARSEF 14590</strain>
    </source>
</reference>
<protein>
    <submittedName>
        <fullName evidence="2">Uncharacterized protein</fullName>
    </submittedName>
</protein>
<feature type="region of interest" description="Disordered" evidence="1">
    <location>
        <begin position="1"/>
        <end position="25"/>
    </location>
</feature>
<feature type="compositionally biased region" description="Basic and acidic residues" evidence="1">
    <location>
        <begin position="242"/>
        <end position="260"/>
    </location>
</feature>
<dbReference type="Proteomes" id="UP001251528">
    <property type="component" value="Unassembled WGS sequence"/>
</dbReference>
<evidence type="ECO:0000256" key="1">
    <source>
        <dbReference type="SAM" id="MobiDB-lite"/>
    </source>
</evidence>
<keyword evidence="3" id="KW-1185">Reference proteome</keyword>
<dbReference type="AlphaFoldDB" id="A0AAJ0CIY3"/>
<name>A0AAJ0CIY3_9HYPO</name>
<feature type="compositionally biased region" description="Basic and acidic residues" evidence="1">
    <location>
        <begin position="268"/>
        <end position="323"/>
    </location>
</feature>
<feature type="region of interest" description="Disordered" evidence="1">
    <location>
        <begin position="242"/>
        <end position="323"/>
    </location>
</feature>
<gene>
    <name evidence="2" type="ORF">QQS21_009799</name>
</gene>
<feature type="compositionally biased region" description="Polar residues" evidence="1">
    <location>
        <begin position="8"/>
        <end position="21"/>
    </location>
</feature>
<proteinExistence type="predicted"/>